<dbReference type="Gene3D" id="3.30.1490.300">
    <property type="match status" value="1"/>
</dbReference>
<feature type="domain" description="SHS2" evidence="3">
    <location>
        <begin position="17"/>
        <end position="168"/>
    </location>
</feature>
<proteinExistence type="predicted"/>
<dbReference type="InterPro" id="IPR043129">
    <property type="entry name" value="ATPase_NBD"/>
</dbReference>
<name>A0A7C3UQN1_UNCW3</name>
<feature type="transmembrane region" description="Helical" evidence="2">
    <location>
        <begin position="376"/>
        <end position="397"/>
    </location>
</feature>
<keyword evidence="1" id="KW-0175">Coiled coil</keyword>
<dbReference type="SUPFAM" id="SSF53067">
    <property type="entry name" value="Actin-like ATPase domain"/>
    <property type="match status" value="2"/>
</dbReference>
<dbReference type="Gene3D" id="3.30.420.40">
    <property type="match status" value="2"/>
</dbReference>
<dbReference type="GO" id="GO:0051301">
    <property type="term" value="P:cell division"/>
    <property type="evidence" value="ECO:0007669"/>
    <property type="project" value="InterPro"/>
</dbReference>
<dbReference type="InterPro" id="IPR003494">
    <property type="entry name" value="SHS2_FtsA"/>
</dbReference>
<keyword evidence="2" id="KW-1133">Transmembrane helix</keyword>
<evidence type="ECO:0000313" key="4">
    <source>
        <dbReference type="EMBL" id="HGE99944.1"/>
    </source>
</evidence>
<comment type="caution">
    <text evidence="4">The sequence shown here is derived from an EMBL/GenBank/DDBJ whole genome shotgun (WGS) entry which is preliminary data.</text>
</comment>
<feature type="coiled-coil region" evidence="1">
    <location>
        <begin position="408"/>
        <end position="438"/>
    </location>
</feature>
<evidence type="ECO:0000256" key="1">
    <source>
        <dbReference type="SAM" id="Coils"/>
    </source>
</evidence>
<dbReference type="InterPro" id="IPR007813">
    <property type="entry name" value="PilN"/>
</dbReference>
<dbReference type="Pfam" id="PF05137">
    <property type="entry name" value="PilN"/>
    <property type="match status" value="1"/>
</dbReference>
<gene>
    <name evidence="4" type="primary">pilM</name>
    <name evidence="4" type="ORF">ENX07_07765</name>
</gene>
<keyword evidence="2" id="KW-0472">Membrane</keyword>
<sequence>MAGFDIKNIFRPEGRGELSIDIGTGSVKFVLMDRGKVIDYGLREITDVTDVAGVIRELLRDIKPSKVYTFVSGPAVSMRQAPFPRMSRKELRDSILLRLDKYSPFTLDEAILDFHPLGIVMEAGTPRDNVMVIAARKDVISDHISTVKKVGLEPTAISVVPFALAGAVRQFVKPRREEVICVLDIGSEFTDIVFMRGEAIELTRTVTAAGKSITEAMTISITTEEGPLSLTAEEAERYKREYGIPPEDSEERLPSGIKVKRLLAVQRPALERLLAEIDRSIDFYKREFSVPTISRILLCGGGAKMRGLREYLEENLKIPTEIFDPFKTYNLYKPGTKPEEEIGHRLVACLGLHFDHRAVNLLPTELKAKRYQRRDLALVTGLAVIAIPIFILVYLFLTTQEVVDRGRLRRVERELKEEERIAQEHLSLSQKISELEAKGKLLHSIVGEKEITVPFLKYISRIVPNNIQLTSLTFTGLKNVKMKGIVTGLPEFQEIDLASFMVNLELSKELRAVKLVSKTNSLLEGENVLEFELECEKE</sequence>
<evidence type="ECO:0000256" key="2">
    <source>
        <dbReference type="SAM" id="Phobius"/>
    </source>
</evidence>
<dbReference type="PANTHER" id="PTHR32432:SF3">
    <property type="entry name" value="ETHANOLAMINE UTILIZATION PROTEIN EUTJ"/>
    <property type="match status" value="1"/>
</dbReference>
<protein>
    <submittedName>
        <fullName evidence="4">Type IV pilus assembly protein PilM</fullName>
    </submittedName>
</protein>
<dbReference type="InterPro" id="IPR050696">
    <property type="entry name" value="FtsA/MreB"/>
</dbReference>
<dbReference type="NCBIfam" id="TIGR01175">
    <property type="entry name" value="pilM"/>
    <property type="match status" value="1"/>
</dbReference>
<dbReference type="Pfam" id="PF11104">
    <property type="entry name" value="PilM_2"/>
    <property type="match status" value="1"/>
</dbReference>
<keyword evidence="2" id="KW-0812">Transmembrane</keyword>
<organism evidence="4">
    <name type="scientific">candidate division WOR-3 bacterium</name>
    <dbReference type="NCBI Taxonomy" id="2052148"/>
    <lineage>
        <taxon>Bacteria</taxon>
        <taxon>Bacteria division WOR-3</taxon>
    </lineage>
</organism>
<dbReference type="AlphaFoldDB" id="A0A7C3UQN1"/>
<evidence type="ECO:0000259" key="3">
    <source>
        <dbReference type="SMART" id="SM00842"/>
    </source>
</evidence>
<reference evidence="4" key="1">
    <citation type="journal article" date="2020" name="mSystems">
        <title>Genome- and Community-Level Interaction Insights into Carbon Utilization and Element Cycling Functions of Hydrothermarchaeota in Hydrothermal Sediment.</title>
        <authorList>
            <person name="Zhou Z."/>
            <person name="Liu Y."/>
            <person name="Xu W."/>
            <person name="Pan J."/>
            <person name="Luo Z.H."/>
            <person name="Li M."/>
        </authorList>
    </citation>
    <scope>NUCLEOTIDE SEQUENCE [LARGE SCALE GENOMIC DNA]</scope>
    <source>
        <strain evidence="4">SpSt-906</strain>
    </source>
</reference>
<dbReference type="InterPro" id="IPR005883">
    <property type="entry name" value="PilM"/>
</dbReference>
<accession>A0A7C3UQN1</accession>
<dbReference type="PANTHER" id="PTHR32432">
    <property type="entry name" value="CELL DIVISION PROTEIN FTSA-RELATED"/>
    <property type="match status" value="1"/>
</dbReference>
<dbReference type="CDD" id="cd24049">
    <property type="entry name" value="ASKHA_NBD_PilM"/>
    <property type="match status" value="1"/>
</dbReference>
<dbReference type="EMBL" id="DTMQ01000047">
    <property type="protein sequence ID" value="HGE99944.1"/>
    <property type="molecule type" value="Genomic_DNA"/>
</dbReference>
<dbReference type="SMART" id="SM00842">
    <property type="entry name" value="FtsA"/>
    <property type="match status" value="1"/>
</dbReference>